<name>A0A1H1SM81_9GAMM</name>
<dbReference type="InterPro" id="IPR009493">
    <property type="entry name" value="P2_GpE"/>
</dbReference>
<dbReference type="EMBL" id="LT629748">
    <property type="protein sequence ID" value="SDS49031.1"/>
    <property type="molecule type" value="Genomic_DNA"/>
</dbReference>
<dbReference type="Pfam" id="PF06528">
    <property type="entry name" value="Phage_P2_GpE"/>
    <property type="match status" value="1"/>
</dbReference>
<dbReference type="AlphaFoldDB" id="A0A1H1SM81"/>
<dbReference type="STRING" id="797277.SAMN05216198_2069"/>
<evidence type="ECO:0000313" key="2">
    <source>
        <dbReference type="Proteomes" id="UP000243426"/>
    </source>
</evidence>
<gene>
    <name evidence="1" type="ORF">SAMN05216198_2069</name>
</gene>
<dbReference type="OrthoDB" id="8566531at2"/>
<evidence type="ECO:0000313" key="1">
    <source>
        <dbReference type="EMBL" id="SDS49031.1"/>
    </source>
</evidence>
<dbReference type="RefSeq" id="WP_090273225.1">
    <property type="nucleotide sequence ID" value="NZ_LT629748.1"/>
</dbReference>
<accession>A0A1H1SM81</accession>
<dbReference type="Proteomes" id="UP000243426">
    <property type="component" value="Chromosome I"/>
</dbReference>
<keyword evidence="2" id="KW-1185">Reference proteome</keyword>
<reference evidence="2" key="1">
    <citation type="submission" date="2016-10" db="EMBL/GenBank/DDBJ databases">
        <authorList>
            <person name="Varghese N."/>
            <person name="Submissions S."/>
        </authorList>
    </citation>
    <scope>NUCLEOTIDE SEQUENCE [LARGE SCALE GENOMIC DNA]</scope>
    <source>
        <strain evidence="2">2SM5</strain>
    </source>
</reference>
<sequence length="42" mass="4839">MADLAMVFHWAPADMDPLGLAELMEWRERARKRADTKHGARS</sequence>
<organism evidence="1 2">
    <name type="scientific">Halopseudomonas litoralis</name>
    <dbReference type="NCBI Taxonomy" id="797277"/>
    <lineage>
        <taxon>Bacteria</taxon>
        <taxon>Pseudomonadati</taxon>
        <taxon>Pseudomonadota</taxon>
        <taxon>Gammaproteobacteria</taxon>
        <taxon>Pseudomonadales</taxon>
        <taxon>Pseudomonadaceae</taxon>
        <taxon>Halopseudomonas</taxon>
    </lineage>
</organism>
<protein>
    <submittedName>
        <fullName evidence="1">Phage P2 GpE</fullName>
    </submittedName>
</protein>
<proteinExistence type="predicted"/>